<dbReference type="EMBL" id="CP015363">
    <property type="protein sequence ID" value="ARD85098.1"/>
    <property type="molecule type" value="Genomic_DNA"/>
</dbReference>
<protein>
    <submittedName>
        <fullName evidence="4">Transcriptional regulator</fullName>
    </submittedName>
</protein>
<dbReference type="InterPro" id="IPR051797">
    <property type="entry name" value="TrmB-like"/>
</dbReference>
<feature type="domain" description="Transcription regulator TrmB N-terminal" evidence="2">
    <location>
        <begin position="10"/>
        <end position="76"/>
    </location>
</feature>
<dbReference type="CDD" id="cd09124">
    <property type="entry name" value="PLDc_like_TrmB_middle"/>
    <property type="match status" value="1"/>
</dbReference>
<dbReference type="STRING" id="74969.FAD_1227"/>
<evidence type="ECO:0000313" key="4">
    <source>
        <dbReference type="EMBL" id="ARD85098.1"/>
    </source>
</evidence>
<dbReference type="InterPro" id="IPR002831">
    <property type="entry name" value="Tscrpt_reg_TrmB_N"/>
</dbReference>
<dbReference type="OrthoDB" id="30795at2157"/>
<feature type="domain" description="Transcription regulator TrmB C-terminal" evidence="3">
    <location>
        <begin position="111"/>
        <end position="336"/>
    </location>
</feature>
<dbReference type="Gene3D" id="1.10.10.10">
    <property type="entry name" value="Winged helix-like DNA-binding domain superfamily/Winged helix DNA-binding domain"/>
    <property type="match status" value="1"/>
</dbReference>
<reference evidence="4 5" key="1">
    <citation type="submission" date="2011-10" db="EMBL/GenBank/DDBJ databases">
        <title>Metabolic and evolutionary patterns in the extreme acidophile Ferroplasma acidiphilum.</title>
        <authorList>
            <person name="Golyshina O.V."/>
            <person name="Kozyavkin S.A."/>
            <person name="Tatusov R.L."/>
            <person name="Slesarev A.I."/>
            <person name="Golyshin P.N."/>
        </authorList>
    </citation>
    <scope>NUCLEOTIDE SEQUENCE [LARGE SCALE GENOMIC DNA]</scope>
    <source>
        <strain evidence="5">Y</strain>
    </source>
</reference>
<sequence>MTGDELFSKLSKFGLSPYEIKVYKTLLLNGPQTSTSIVSTAGVPQPRVYDLFNNLLNKGLIEISPGKKKIYRAVPVDIALNKIIEDMTAYKDELTEYVKVSEPEMTKYNPYLWYLDNTNLIREQMKNMVINAETEIILSLRLPLLKYLDRYILDAADRGISVILTIFPDSDRYDISELVNRVVIKRRPGISPEIMIKDRDEAIVYVDNVSARAKYALDFQEQEMIHIINYYYYNIVWKPSIYISKFQIRQKWEFKTSWISCEAINVFMNNGYKLTGRVIGETQNGEIDISGNVKGTDVIPGYKNSFLIETDERVFTVGGRLTRIEDIRLEKFQLTAEKNNTK</sequence>
<gene>
    <name evidence="4" type="ORF">FAD_1227</name>
</gene>
<organism evidence="4 5">
    <name type="scientific">Ferroplasma acidiphilum</name>
    <dbReference type="NCBI Taxonomy" id="74969"/>
    <lineage>
        <taxon>Archaea</taxon>
        <taxon>Methanobacteriati</taxon>
        <taxon>Thermoplasmatota</taxon>
        <taxon>Thermoplasmata</taxon>
        <taxon>Thermoplasmatales</taxon>
        <taxon>Ferroplasmaceae</taxon>
        <taxon>Ferroplasma</taxon>
    </lineage>
</organism>
<dbReference type="KEGG" id="fai:FAD_1227"/>
<name>A0A1V0N4N6_9ARCH</name>
<dbReference type="InterPro" id="IPR036390">
    <property type="entry name" value="WH_DNA-bd_sf"/>
</dbReference>
<evidence type="ECO:0000313" key="5">
    <source>
        <dbReference type="Proteomes" id="UP000192050"/>
    </source>
</evidence>
<evidence type="ECO:0000259" key="2">
    <source>
        <dbReference type="Pfam" id="PF01978"/>
    </source>
</evidence>
<dbReference type="InterPro" id="IPR021586">
    <property type="entry name" value="Tscrpt_reg_TrmB_C"/>
</dbReference>
<dbReference type="PANTHER" id="PTHR34293:SF1">
    <property type="entry name" value="HTH-TYPE TRANSCRIPTIONAL REGULATOR TRMBL2"/>
    <property type="match status" value="1"/>
</dbReference>
<comment type="similarity">
    <text evidence="1">Belongs to the transcriptional regulator TrmB family.</text>
</comment>
<dbReference type="RefSeq" id="WP_009886330.1">
    <property type="nucleotide sequence ID" value="NZ_CP015363.1"/>
</dbReference>
<dbReference type="SUPFAM" id="SSF46785">
    <property type="entry name" value="Winged helix' DNA-binding domain"/>
    <property type="match status" value="1"/>
</dbReference>
<proteinExistence type="inferred from homology"/>
<dbReference type="Proteomes" id="UP000192050">
    <property type="component" value="Chromosome"/>
</dbReference>
<dbReference type="GeneID" id="16024455"/>
<dbReference type="SUPFAM" id="SSF159071">
    <property type="entry name" value="TrmB C-terminal domain-like"/>
    <property type="match status" value="1"/>
</dbReference>
<keyword evidence="5" id="KW-1185">Reference proteome</keyword>
<dbReference type="InterPro" id="IPR036388">
    <property type="entry name" value="WH-like_DNA-bd_sf"/>
</dbReference>
<dbReference type="AlphaFoldDB" id="A0A1V0N4N6"/>
<dbReference type="Pfam" id="PF01978">
    <property type="entry name" value="TrmB"/>
    <property type="match status" value="1"/>
</dbReference>
<dbReference type="PANTHER" id="PTHR34293">
    <property type="entry name" value="HTH-TYPE TRANSCRIPTIONAL REGULATOR TRMBL2"/>
    <property type="match status" value="1"/>
</dbReference>
<dbReference type="Pfam" id="PF11495">
    <property type="entry name" value="Regulator_TrmB"/>
    <property type="match status" value="1"/>
</dbReference>
<evidence type="ECO:0000259" key="3">
    <source>
        <dbReference type="Pfam" id="PF11495"/>
    </source>
</evidence>
<accession>A0A1V0N4N6</accession>
<evidence type="ECO:0000256" key="1">
    <source>
        <dbReference type="ARBA" id="ARBA00007287"/>
    </source>
</evidence>